<organism evidence="3 4">
    <name type="scientific">Stylonychia lemnae</name>
    <name type="common">Ciliate</name>
    <dbReference type="NCBI Taxonomy" id="5949"/>
    <lineage>
        <taxon>Eukaryota</taxon>
        <taxon>Sar</taxon>
        <taxon>Alveolata</taxon>
        <taxon>Ciliophora</taxon>
        <taxon>Intramacronucleata</taxon>
        <taxon>Spirotrichea</taxon>
        <taxon>Stichotrichia</taxon>
        <taxon>Sporadotrichida</taxon>
        <taxon>Oxytrichidae</taxon>
        <taxon>Stylonychinae</taxon>
        <taxon>Stylonychia</taxon>
    </lineage>
</organism>
<gene>
    <name evidence="3" type="primary">Contig4399.g4702</name>
    <name evidence="3" type="ORF">STYLEM_15328</name>
</gene>
<accession>A0A078AVW8</accession>
<dbReference type="InterPro" id="IPR020864">
    <property type="entry name" value="MACPF"/>
</dbReference>
<evidence type="ECO:0000259" key="2">
    <source>
        <dbReference type="PROSITE" id="PS01186"/>
    </source>
</evidence>
<sequence>MKKSQRMNKRVLYGAQLLTYLALVGHGSAIGISKPGDWQPASVLKLIETSQNKLEVGENMFRGVYGLEGKPAPDSNIRQYIFQYTLPSQATYQNTITFDDGTQQVKPIELMTNTNQECKFYATSSKSFASYSSSSVNSQSNAWSVGYENEVTVSAEVGVGETGKVSASTTVKNGFNFGVSDEISQEYKFASTSNTYTMNQVAVAKMFSMTWDIQRPQQLAPTFASALDALGKNSASTIQDTYNLVQTFGTHYYESAVVGARAQVQLFSDGSSSQESFQQEAKKTFQGGVTVMNLGISAESTTSSSTSTSGAVSNSKMSYSLNTDGCTKAACGTIQRCSATKPKIIQYTLKGMWELSSRFPQYNAGLQKIKAYYDQAQQKGLDCRNNYCNSHGICAPSGSFNTNSPFNGVVYQKCLCDQGWIGSTCKQAGVPFVPITLNSCKQCSSGNNGGSCPSGTYNKHGGIVIGDGWSDFHKSFNGACQGSTSSSGSAALCCQADNANSNLGECRQCSSCGGDFPFYGGYVNRFDTWSYYWWNSYTYGGQCSGSIADRAAEISDGRKGISLCCKSQPICQWCTTCGGKYPVSQGQTSVSKDWNLATNTKGDRCGNEGFGQNGFRGGINLCCMESTKLSEFLVEPSDLQVPFTPQGRSYYNIVKGLSNPTFNRDKKRCDDGKDYDVLTITSGATRSSPKVAGGMIVPRDLAWSSGEPGNPNDSFSVSAEGGINFVIIVGWNQSPPNPRPLYRGQLDLSRFNFKGDTYHGYFKSLTCRGTPYLAFDLVPQ</sequence>
<name>A0A078AVW8_STYLE</name>
<protein>
    <recommendedName>
        <fullName evidence="1 2">EGF-like domain-containing protein</fullName>
    </recommendedName>
</protein>
<evidence type="ECO:0000259" key="1">
    <source>
        <dbReference type="PROSITE" id="PS00022"/>
    </source>
</evidence>
<dbReference type="PROSITE" id="PS00022">
    <property type="entry name" value="EGF_1"/>
    <property type="match status" value="1"/>
</dbReference>
<proteinExistence type="predicted"/>
<dbReference type="AlphaFoldDB" id="A0A078AVW8"/>
<feature type="domain" description="EGF-like" evidence="1 2">
    <location>
        <begin position="414"/>
        <end position="425"/>
    </location>
</feature>
<dbReference type="InterPro" id="IPR000742">
    <property type="entry name" value="EGF"/>
</dbReference>
<dbReference type="InParanoid" id="A0A078AVW8"/>
<keyword evidence="4" id="KW-1185">Reference proteome</keyword>
<dbReference type="OrthoDB" id="192253at2759"/>
<dbReference type="Proteomes" id="UP000039865">
    <property type="component" value="Unassembled WGS sequence"/>
</dbReference>
<dbReference type="PROSITE" id="PS01186">
    <property type="entry name" value="EGF_2"/>
    <property type="match status" value="1"/>
</dbReference>
<dbReference type="EMBL" id="CCKQ01014473">
    <property type="protein sequence ID" value="CDW86236.1"/>
    <property type="molecule type" value="Genomic_DNA"/>
</dbReference>
<reference evidence="3 4" key="1">
    <citation type="submission" date="2014-06" db="EMBL/GenBank/DDBJ databases">
        <authorList>
            <person name="Swart Estienne"/>
        </authorList>
    </citation>
    <scope>NUCLEOTIDE SEQUENCE [LARGE SCALE GENOMIC DNA]</scope>
    <source>
        <strain evidence="3 4">130c</strain>
    </source>
</reference>
<evidence type="ECO:0000313" key="3">
    <source>
        <dbReference type="EMBL" id="CDW86236.1"/>
    </source>
</evidence>
<evidence type="ECO:0000313" key="4">
    <source>
        <dbReference type="Proteomes" id="UP000039865"/>
    </source>
</evidence>
<dbReference type="Pfam" id="PF01823">
    <property type="entry name" value="MACPF"/>
    <property type="match status" value="1"/>
</dbReference>